<feature type="domain" description="NAD-dependent epimerase/dehydratase" evidence="6">
    <location>
        <begin position="19"/>
        <end position="249"/>
    </location>
</feature>
<dbReference type="GO" id="GO:0042351">
    <property type="term" value="P:'de novo' GDP-L-fucose biosynthetic process"/>
    <property type="evidence" value="ECO:0007669"/>
    <property type="project" value="UniProtKB-UniRule"/>
</dbReference>
<dbReference type="PANTHER" id="PTHR43238:SF1">
    <property type="entry name" value="GDP-L-FUCOSE SYNTHASE"/>
    <property type="match status" value="1"/>
</dbReference>
<evidence type="ECO:0000256" key="3">
    <source>
        <dbReference type="ARBA" id="ARBA00023002"/>
    </source>
</evidence>
<dbReference type="EMBL" id="LIBJ01000017">
    <property type="protein sequence ID" value="KRO49347.1"/>
    <property type="molecule type" value="Genomic_DNA"/>
</dbReference>
<dbReference type="CDD" id="cd05239">
    <property type="entry name" value="GDP_FS_SDR_e"/>
    <property type="match status" value="1"/>
</dbReference>
<dbReference type="Gene3D" id="3.40.50.720">
    <property type="entry name" value="NAD(P)-binding Rossmann-like Domain"/>
    <property type="match status" value="1"/>
</dbReference>
<feature type="binding site" evidence="5">
    <location>
        <position position="191"/>
    </location>
    <ligand>
        <name>NADP(+)</name>
        <dbReference type="ChEBI" id="CHEBI:58349"/>
    </ligand>
</feature>
<dbReference type="InterPro" id="IPR028614">
    <property type="entry name" value="GDP_fucose/colitose_synth"/>
</dbReference>
<name>A0A0R2QME0_9ACTN</name>
<keyword evidence="2 5" id="KW-0521">NADP</keyword>
<dbReference type="Gene3D" id="3.90.25.10">
    <property type="entry name" value="UDP-galactose 4-epimerase, domain 1"/>
    <property type="match status" value="1"/>
</dbReference>
<feature type="site" description="Important for catalytic activity" evidence="5">
    <location>
        <position position="121"/>
    </location>
</feature>
<organism evidence="7 8">
    <name type="scientific">Acidimicrobiia bacterium BACL6 MAG-120924-bin43</name>
    <dbReference type="NCBI Taxonomy" id="1655583"/>
    <lineage>
        <taxon>Bacteria</taxon>
        <taxon>Bacillati</taxon>
        <taxon>Actinomycetota</taxon>
        <taxon>Acidimicrobiia</taxon>
        <taxon>acIV cluster</taxon>
    </lineage>
</organism>
<dbReference type="GO" id="GO:0016853">
    <property type="term" value="F:isomerase activity"/>
    <property type="evidence" value="ECO:0007669"/>
    <property type="project" value="UniProtKB-KW"/>
</dbReference>
<feature type="binding site" evidence="5">
    <location>
        <position position="199"/>
    </location>
    <ligand>
        <name>substrate</name>
    </ligand>
</feature>
<reference evidence="7 8" key="1">
    <citation type="submission" date="2015-10" db="EMBL/GenBank/DDBJ databases">
        <title>Metagenome-Assembled Genomes uncover a global brackish microbiome.</title>
        <authorList>
            <person name="Hugerth L.W."/>
            <person name="Larsson J."/>
            <person name="Alneberg J."/>
            <person name="Lindh M.V."/>
            <person name="Legrand C."/>
            <person name="Pinhassi J."/>
            <person name="Andersson A.F."/>
        </authorList>
    </citation>
    <scope>NUCLEOTIDE SEQUENCE [LARGE SCALE GENOMIC DNA]</scope>
    <source>
        <strain evidence="7">BACL6 MAG-120924-bin43</strain>
    </source>
</reference>
<evidence type="ECO:0000313" key="8">
    <source>
        <dbReference type="Proteomes" id="UP000051017"/>
    </source>
</evidence>
<feature type="binding site" evidence="5">
    <location>
        <position position="214"/>
    </location>
    <ligand>
        <name>substrate</name>
    </ligand>
</feature>
<dbReference type="GO" id="GO:0050577">
    <property type="term" value="F:GDP-L-fucose synthase activity"/>
    <property type="evidence" value="ECO:0007669"/>
    <property type="project" value="UniProtKB-UniRule"/>
</dbReference>
<proteinExistence type="inferred from homology"/>
<keyword evidence="4 5" id="KW-0413">Isomerase</keyword>
<comment type="caution">
    <text evidence="5">Lacks conserved residue(s) required for the propagation of feature annotation.</text>
</comment>
<evidence type="ECO:0000313" key="7">
    <source>
        <dbReference type="EMBL" id="KRO49347.1"/>
    </source>
</evidence>
<evidence type="ECO:0000256" key="4">
    <source>
        <dbReference type="ARBA" id="ARBA00023235"/>
    </source>
</evidence>
<dbReference type="PANTHER" id="PTHR43238">
    <property type="entry name" value="GDP-L-FUCOSE SYNTHASE"/>
    <property type="match status" value="1"/>
</dbReference>
<sequence>MTSSVPQPTSPTYWANRTVVVTGGNGFLGTKVVAKLRRAGANVVAPRQAEADLTQVGVAEQMFSQHKPSHVIHLAARVGGIGYNQVAPAQLYLDNLMMGTLVIEAARKVGVEKTVLLGTVCSYPKFTPVPFREESIWDGYPEETNAPYGIAKKAMLVHAQVNEQQYGQQFAFVIPTNLYGPGDKFHQSVSHVIPALIKKCVEATERGDDKISVWGTGLASRDYLFADDAADAILLAAQLRTTAEPLNLGNNREVTIRETAETIARIVGFTGSLVWDPTRPNGQPRRRVDASRAERELGWHSNTDFEDGLRQTVEWYRANRTDAEKAPH</sequence>
<protein>
    <recommendedName>
        <fullName evidence="5">GDP-L-fucose synthase</fullName>
        <ecNumber evidence="5">1.1.1.271</ecNumber>
    </recommendedName>
    <alternativeName>
        <fullName evidence="5">GDP-4-keto-6-deoxy-D-mannose-3,5-epimerase-4-reductase</fullName>
    </alternativeName>
</protein>
<dbReference type="SUPFAM" id="SSF51735">
    <property type="entry name" value="NAD(P)-binding Rossmann-fold domains"/>
    <property type="match status" value="1"/>
</dbReference>
<feature type="binding site" evidence="5">
    <location>
        <begin position="175"/>
        <end position="178"/>
    </location>
    <ligand>
        <name>NADP(+)</name>
        <dbReference type="ChEBI" id="CHEBI:58349"/>
    </ligand>
</feature>
<keyword evidence="5" id="KW-0511">Multifunctional enzyme</keyword>
<evidence type="ECO:0000256" key="2">
    <source>
        <dbReference type="ARBA" id="ARBA00022857"/>
    </source>
</evidence>
<accession>A0A0R2QME0</accession>
<dbReference type="Proteomes" id="UP000051017">
    <property type="component" value="Unassembled WGS sequence"/>
</dbReference>
<dbReference type="GO" id="GO:0070401">
    <property type="term" value="F:NADP+ binding"/>
    <property type="evidence" value="ECO:0007669"/>
    <property type="project" value="UniProtKB-UniRule"/>
</dbReference>
<feature type="binding site" evidence="5">
    <location>
        <position position="221"/>
    </location>
    <ligand>
        <name>substrate</name>
    </ligand>
</feature>
<dbReference type="InterPro" id="IPR036291">
    <property type="entry name" value="NAD(P)-bd_dom_sf"/>
</dbReference>
<dbReference type="AlphaFoldDB" id="A0A0R2QME0"/>
<feature type="active site" description="Proton donor/acceptor" evidence="5">
    <location>
        <position position="148"/>
    </location>
</feature>
<comment type="caution">
    <text evidence="7">The sequence shown here is derived from an EMBL/GenBank/DDBJ whole genome shotgun (WGS) entry which is preliminary data.</text>
</comment>
<comment type="function">
    <text evidence="5">Catalyzes the two-step NADP-dependent conversion of GDP-4-dehydro-6-deoxy-D-mannose to GDP-fucose, involving an epimerase and a reductase reaction.</text>
</comment>
<comment type="pathway">
    <text evidence="5">Nucleotide-sugar biosynthesis; GDP-L-fucose biosynthesis via de novo pathway; GDP-L-fucose from GDP-alpha-D-mannose: step 2/2.</text>
</comment>
<dbReference type="HAMAP" id="MF_00956">
    <property type="entry name" value="GDP_fucose_synth"/>
    <property type="match status" value="1"/>
</dbReference>
<gene>
    <name evidence="5" type="primary">fcl</name>
    <name evidence="7" type="ORF">ABR75_06265</name>
</gene>
<dbReference type="UniPathway" id="UPA00128">
    <property type="reaction ID" value="UER00191"/>
</dbReference>
<feature type="binding site" evidence="5">
    <location>
        <begin position="23"/>
        <end position="29"/>
    </location>
    <ligand>
        <name>NADP(+)</name>
        <dbReference type="ChEBI" id="CHEBI:58349"/>
    </ligand>
</feature>
<evidence type="ECO:0000256" key="5">
    <source>
        <dbReference type="HAMAP-Rule" id="MF_00956"/>
    </source>
</evidence>
<keyword evidence="3 5" id="KW-0560">Oxidoreductase</keyword>
<dbReference type="EC" id="1.1.1.271" evidence="5"/>
<feature type="binding site" evidence="5">
    <location>
        <position position="152"/>
    </location>
    <ligand>
        <name>NADP(+)</name>
        <dbReference type="ChEBI" id="CHEBI:58349"/>
    </ligand>
</feature>
<evidence type="ECO:0000256" key="1">
    <source>
        <dbReference type="ARBA" id="ARBA00005959"/>
    </source>
</evidence>
<comment type="similarity">
    <text evidence="1 5">Belongs to the NAD(P)-dependent epimerase/dehydratase family. Fucose synthase subfamily.</text>
</comment>
<evidence type="ECO:0000259" key="6">
    <source>
        <dbReference type="Pfam" id="PF01370"/>
    </source>
</evidence>
<feature type="site" description="Important for catalytic activity" evidence="5">
    <location>
        <position position="119"/>
    </location>
</feature>
<dbReference type="Pfam" id="PF01370">
    <property type="entry name" value="Epimerase"/>
    <property type="match status" value="1"/>
</dbReference>
<comment type="catalytic activity">
    <reaction evidence="5">
        <text>GDP-beta-L-fucose + NADP(+) = GDP-4-dehydro-alpha-D-rhamnose + NADPH + H(+)</text>
        <dbReference type="Rhea" id="RHEA:18885"/>
        <dbReference type="ChEBI" id="CHEBI:15378"/>
        <dbReference type="ChEBI" id="CHEBI:57273"/>
        <dbReference type="ChEBI" id="CHEBI:57783"/>
        <dbReference type="ChEBI" id="CHEBI:57964"/>
        <dbReference type="ChEBI" id="CHEBI:58349"/>
        <dbReference type="EC" id="1.1.1.271"/>
    </reaction>
</comment>
<dbReference type="InterPro" id="IPR001509">
    <property type="entry name" value="Epimerase_deHydtase"/>
</dbReference>